<dbReference type="GO" id="GO:0005634">
    <property type="term" value="C:nucleus"/>
    <property type="evidence" value="ECO:0007669"/>
    <property type="project" value="UniProtKB-SubCell"/>
</dbReference>
<name>A0A3L6DV55_MAIZE</name>
<organism evidence="7 8">
    <name type="scientific">Zea mays</name>
    <name type="common">Maize</name>
    <dbReference type="NCBI Taxonomy" id="4577"/>
    <lineage>
        <taxon>Eukaryota</taxon>
        <taxon>Viridiplantae</taxon>
        <taxon>Streptophyta</taxon>
        <taxon>Embryophyta</taxon>
        <taxon>Tracheophyta</taxon>
        <taxon>Spermatophyta</taxon>
        <taxon>Magnoliopsida</taxon>
        <taxon>Liliopsida</taxon>
        <taxon>Poales</taxon>
        <taxon>Poaceae</taxon>
        <taxon>PACMAD clade</taxon>
        <taxon>Panicoideae</taxon>
        <taxon>Andropogonodae</taxon>
        <taxon>Andropogoneae</taxon>
        <taxon>Tripsacinae</taxon>
        <taxon>Zea</taxon>
    </lineage>
</organism>
<dbReference type="InterPro" id="IPR033897">
    <property type="entry name" value="SRF-like_MADS-box"/>
</dbReference>
<dbReference type="GO" id="GO:0000987">
    <property type="term" value="F:cis-regulatory region sequence-specific DNA binding"/>
    <property type="evidence" value="ECO:0007669"/>
    <property type="project" value="InterPro"/>
</dbReference>
<dbReference type="InterPro" id="IPR036879">
    <property type="entry name" value="TF_MADSbox_sf"/>
</dbReference>
<dbReference type="SMR" id="A0A3L6DV55"/>
<dbReference type="PANTHER" id="PTHR48019">
    <property type="entry name" value="SERUM RESPONSE FACTOR HOMOLOG"/>
    <property type="match status" value="1"/>
</dbReference>
<dbReference type="CDD" id="cd00266">
    <property type="entry name" value="MADS_SRF_like"/>
    <property type="match status" value="1"/>
</dbReference>
<gene>
    <name evidence="7" type="ORF">Zm00014a_041952</name>
</gene>
<keyword evidence="4" id="KW-0804">Transcription</keyword>
<dbReference type="SUPFAM" id="SSF55455">
    <property type="entry name" value="SRF-like"/>
    <property type="match status" value="1"/>
</dbReference>
<protein>
    <recommendedName>
        <fullName evidence="6">MADS-box domain-containing protein</fullName>
    </recommendedName>
</protein>
<evidence type="ECO:0000256" key="3">
    <source>
        <dbReference type="ARBA" id="ARBA00023125"/>
    </source>
</evidence>
<evidence type="ECO:0000259" key="6">
    <source>
        <dbReference type="PROSITE" id="PS50066"/>
    </source>
</evidence>
<evidence type="ECO:0000256" key="2">
    <source>
        <dbReference type="ARBA" id="ARBA00023015"/>
    </source>
</evidence>
<dbReference type="GO" id="GO:0046983">
    <property type="term" value="F:protein dimerization activity"/>
    <property type="evidence" value="ECO:0007669"/>
    <property type="project" value="InterPro"/>
</dbReference>
<keyword evidence="3" id="KW-0238">DNA-binding</keyword>
<accession>A0A3L6DV55</accession>
<dbReference type="GO" id="GO:0000981">
    <property type="term" value="F:DNA-binding transcription factor activity, RNA polymerase II-specific"/>
    <property type="evidence" value="ECO:0007669"/>
    <property type="project" value="InterPro"/>
</dbReference>
<dbReference type="InterPro" id="IPR002100">
    <property type="entry name" value="TF_MADSbox"/>
</dbReference>
<comment type="subcellular location">
    <subcellularLocation>
        <location evidence="1">Nucleus</location>
    </subcellularLocation>
</comment>
<dbReference type="ExpressionAtlas" id="A0A3L6DV55">
    <property type="expression patterns" value="baseline"/>
</dbReference>
<evidence type="ECO:0000256" key="4">
    <source>
        <dbReference type="ARBA" id="ARBA00023163"/>
    </source>
</evidence>
<evidence type="ECO:0000256" key="5">
    <source>
        <dbReference type="ARBA" id="ARBA00023242"/>
    </source>
</evidence>
<dbReference type="Pfam" id="PF00319">
    <property type="entry name" value="SRF-TF"/>
    <property type="match status" value="1"/>
</dbReference>
<dbReference type="AlphaFoldDB" id="A0A3L6DV55"/>
<keyword evidence="5" id="KW-0539">Nucleus</keyword>
<dbReference type="PRINTS" id="PR00404">
    <property type="entry name" value="MADSDOMAIN"/>
</dbReference>
<keyword evidence="2" id="KW-0805">Transcription regulation</keyword>
<dbReference type="GO" id="GO:0045944">
    <property type="term" value="P:positive regulation of transcription by RNA polymerase II"/>
    <property type="evidence" value="ECO:0007669"/>
    <property type="project" value="InterPro"/>
</dbReference>
<reference evidence="7 8" key="1">
    <citation type="journal article" date="2018" name="Nat. Genet.">
        <title>Extensive intraspecific gene order and gene structural variations between Mo17 and other maize genomes.</title>
        <authorList>
            <person name="Sun S."/>
            <person name="Zhou Y."/>
            <person name="Chen J."/>
            <person name="Shi J."/>
            <person name="Zhao H."/>
            <person name="Zhao H."/>
            <person name="Song W."/>
            <person name="Zhang M."/>
            <person name="Cui Y."/>
            <person name="Dong X."/>
            <person name="Liu H."/>
            <person name="Ma X."/>
            <person name="Jiao Y."/>
            <person name="Wang B."/>
            <person name="Wei X."/>
            <person name="Stein J.C."/>
            <person name="Glaubitz J.C."/>
            <person name="Lu F."/>
            <person name="Yu G."/>
            <person name="Liang C."/>
            <person name="Fengler K."/>
            <person name="Li B."/>
            <person name="Rafalski A."/>
            <person name="Schnable P.S."/>
            <person name="Ware D.H."/>
            <person name="Buckler E.S."/>
            <person name="Lai J."/>
        </authorList>
    </citation>
    <scope>NUCLEOTIDE SEQUENCE [LARGE SCALE GENOMIC DNA]</scope>
    <source>
        <strain evidence="8">cv. Missouri 17</strain>
        <tissue evidence="7">Seedling</tissue>
    </source>
</reference>
<dbReference type="OMA" id="MWSADES"/>
<proteinExistence type="predicted"/>
<dbReference type="PROSITE" id="PS50066">
    <property type="entry name" value="MADS_BOX_2"/>
    <property type="match status" value="1"/>
</dbReference>
<sequence length="451" mass="47877">MGRRKVSMGIIPNRRLRISTFGKRKEGLKKKANELAVLCGVEVALVAAPADGDGGAADVWESKEGVLARYRELDPEVRARHTFREYLYAELSKEEAKLARVTQAGPDGLDCWDKALDGVDTVEEAQKLLETIDAAIRDADDRRRALGLPVDDDDDEDGGAGIVLEGIAPLSSAAVEDGYLLDAFGGNGDANDRAMATWGNNGFQEPCSAANMQYGFQQFSSSSNGATVGYDYDLQMVLDMYNNGGPATGAYYYQTRDAGTMQDGYGFPCASTSARYFGMPSAYQMQPVVGSGAAEPILGMSSAGEPCHAMVPVPVEYPSAHTSLNYVDTQATHGVHGSGGTSFAMETRGSFINAPPAFSVATSTGGGGGNFVSAPPAAPSQTMGGTVDDYTRAQPLPMSRGTVDDFTRAQPLRMSYGDDMTIAGTYAMQSGIEEVHYLSDLADSQLNLWGN</sequence>
<evidence type="ECO:0000256" key="1">
    <source>
        <dbReference type="ARBA" id="ARBA00004123"/>
    </source>
</evidence>
<dbReference type="InterPro" id="IPR050142">
    <property type="entry name" value="MADS-box/MEF2_TF"/>
</dbReference>
<dbReference type="SMART" id="SM00432">
    <property type="entry name" value="MADS"/>
    <property type="match status" value="1"/>
</dbReference>
<evidence type="ECO:0000313" key="8">
    <source>
        <dbReference type="Proteomes" id="UP000251960"/>
    </source>
</evidence>
<dbReference type="Gene3D" id="3.40.1810.10">
    <property type="entry name" value="Transcription factor, MADS-box"/>
    <property type="match status" value="1"/>
</dbReference>
<dbReference type="OrthoDB" id="783564at2759"/>
<feature type="domain" description="MADS-box" evidence="6">
    <location>
        <begin position="1"/>
        <end position="52"/>
    </location>
</feature>
<comment type="caution">
    <text evidence="7">The sequence shown here is derived from an EMBL/GenBank/DDBJ whole genome shotgun (WGS) entry which is preliminary data.</text>
</comment>
<evidence type="ECO:0000313" key="7">
    <source>
        <dbReference type="EMBL" id="PWZ11983.1"/>
    </source>
</evidence>
<dbReference type="EMBL" id="NCVQ01000009">
    <property type="protein sequence ID" value="PWZ11983.1"/>
    <property type="molecule type" value="Genomic_DNA"/>
</dbReference>
<dbReference type="Proteomes" id="UP000251960">
    <property type="component" value="Chromosome 8"/>
</dbReference>